<accession>A0A2B4ST47</accession>
<feature type="transmembrane region" description="Helical" evidence="9">
    <location>
        <begin position="20"/>
        <end position="38"/>
    </location>
</feature>
<keyword evidence="7 9" id="KW-0333">Golgi apparatus</keyword>
<comment type="caution">
    <text evidence="11">The sequence shown here is derived from an EMBL/GenBank/DDBJ whole genome shotgun (WGS) entry which is preliminary data.</text>
</comment>
<dbReference type="GO" id="GO:0033842">
    <property type="term" value="F:N-acetyl-beta-glucosaminyl-derivative 4-beta-N-acetylgalactosaminyltransferase activity"/>
    <property type="evidence" value="ECO:0007669"/>
    <property type="project" value="UniProtKB-EC"/>
</dbReference>
<gene>
    <name evidence="11" type="primary">B4GALNT4</name>
    <name evidence="11" type="ORF">AWC38_SpisGene3510</name>
</gene>
<comment type="function">
    <text evidence="9">Transfers N-acetylgalactosamine (GalNAc) from UDP-GalNAc to N-acetylglucosamine-beta-benzyl with a beta-1,4-linkage to form N,N'-diacetyllactosediamine, GalNAc-beta-1,4-GlcNAc structures in N-linked glycans and probably O-linked glycans.</text>
</comment>
<keyword evidence="4 9" id="KW-0812">Transmembrane</keyword>
<dbReference type="SUPFAM" id="SSF56988">
    <property type="entry name" value="Anthrax protective antigen"/>
    <property type="match status" value="1"/>
</dbReference>
<keyword evidence="12" id="KW-1185">Reference proteome</keyword>
<reference evidence="12" key="1">
    <citation type="journal article" date="2017" name="bioRxiv">
        <title>Comparative analysis of the genomes of Stylophora pistillata and Acropora digitifera provides evidence for extensive differences between species of corals.</title>
        <authorList>
            <person name="Voolstra C.R."/>
            <person name="Li Y."/>
            <person name="Liew Y.J."/>
            <person name="Baumgarten S."/>
            <person name="Zoccola D."/>
            <person name="Flot J.-F."/>
            <person name="Tambutte S."/>
            <person name="Allemand D."/>
            <person name="Aranda M."/>
        </authorList>
    </citation>
    <scope>NUCLEOTIDE SEQUENCE [LARGE SCALE GENOMIC DNA]</scope>
</reference>
<dbReference type="GO" id="GO:0032580">
    <property type="term" value="C:Golgi cisterna membrane"/>
    <property type="evidence" value="ECO:0007669"/>
    <property type="project" value="UniProtKB-SubCell"/>
</dbReference>
<dbReference type="InterPro" id="IPR051227">
    <property type="entry name" value="CS_glycosyltransferase"/>
</dbReference>
<organism evidence="11 12">
    <name type="scientific">Stylophora pistillata</name>
    <name type="common">Smooth cauliflower coral</name>
    <dbReference type="NCBI Taxonomy" id="50429"/>
    <lineage>
        <taxon>Eukaryota</taxon>
        <taxon>Metazoa</taxon>
        <taxon>Cnidaria</taxon>
        <taxon>Anthozoa</taxon>
        <taxon>Hexacorallia</taxon>
        <taxon>Scleractinia</taxon>
        <taxon>Astrocoeniina</taxon>
        <taxon>Pocilloporidae</taxon>
        <taxon>Stylophora</taxon>
    </lineage>
</organism>
<dbReference type="PROSITE" id="PS51257">
    <property type="entry name" value="PROKAR_LIPOPROTEIN"/>
    <property type="match status" value="1"/>
</dbReference>
<dbReference type="PANTHER" id="PTHR12369">
    <property type="entry name" value="CHONDROITIN SYNTHASE"/>
    <property type="match status" value="1"/>
</dbReference>
<feature type="domain" description="PA14" evidence="10">
    <location>
        <begin position="87"/>
        <end position="249"/>
    </location>
</feature>
<dbReference type="InterPro" id="IPR008428">
    <property type="entry name" value="Chond_GalNAc"/>
</dbReference>
<evidence type="ECO:0000256" key="2">
    <source>
        <dbReference type="ARBA" id="ARBA00009239"/>
    </source>
</evidence>
<dbReference type="PANTHER" id="PTHR12369:SF5">
    <property type="entry name" value="HEXOSYLTRANSFERASE"/>
    <property type="match status" value="1"/>
</dbReference>
<evidence type="ECO:0000256" key="5">
    <source>
        <dbReference type="ARBA" id="ARBA00022968"/>
    </source>
</evidence>
<evidence type="ECO:0000259" key="10">
    <source>
        <dbReference type="PROSITE" id="PS51820"/>
    </source>
</evidence>
<comment type="subcellular location">
    <subcellularLocation>
        <location evidence="1 9">Golgi apparatus</location>
        <location evidence="1 9">Golgi stack membrane</location>
        <topology evidence="1 9">Single-pass type II membrane protein</topology>
    </subcellularLocation>
</comment>
<evidence type="ECO:0000256" key="9">
    <source>
        <dbReference type="RuleBase" id="RU364016"/>
    </source>
</evidence>
<name>A0A2B4ST47_STYPI</name>
<keyword evidence="5 9" id="KW-0735">Signal-anchor</keyword>
<dbReference type="SMART" id="SM00758">
    <property type="entry name" value="PA14"/>
    <property type="match status" value="1"/>
</dbReference>
<dbReference type="InterPro" id="IPR011658">
    <property type="entry name" value="PA14_dom"/>
</dbReference>
<dbReference type="Gene3D" id="3.90.550.10">
    <property type="entry name" value="Spore Coat Polysaccharide Biosynthesis Protein SpsA, Chain A"/>
    <property type="match status" value="1"/>
</dbReference>
<proteinExistence type="inferred from homology"/>
<dbReference type="SUPFAM" id="SSF53448">
    <property type="entry name" value="Nucleotide-diphospho-sugar transferases"/>
    <property type="match status" value="1"/>
</dbReference>
<dbReference type="Pfam" id="PF07691">
    <property type="entry name" value="PA14"/>
    <property type="match status" value="1"/>
</dbReference>
<comment type="catalytic activity">
    <reaction evidence="9">
        <text>an N-acetyl-beta-D-glucosaminyl derivative + UDP-N-acetyl-alpha-D-galactosamine = an N-acetyl-beta-D-galactosaminyl-(1-&gt;4)-N-acetyl-beta-D-glucosaminyl derivative + UDP + H(+)</text>
        <dbReference type="Rhea" id="RHEA:20493"/>
        <dbReference type="ChEBI" id="CHEBI:15378"/>
        <dbReference type="ChEBI" id="CHEBI:58223"/>
        <dbReference type="ChEBI" id="CHEBI:61631"/>
        <dbReference type="ChEBI" id="CHEBI:67138"/>
        <dbReference type="ChEBI" id="CHEBI:138027"/>
        <dbReference type="EC" id="2.4.1.244"/>
    </reaction>
</comment>
<dbReference type="Proteomes" id="UP000225706">
    <property type="component" value="Unassembled WGS sequence"/>
</dbReference>
<dbReference type="InterPro" id="IPR037524">
    <property type="entry name" value="PA14/GLEYA"/>
</dbReference>
<dbReference type="InterPro" id="IPR029044">
    <property type="entry name" value="Nucleotide-diphossugar_trans"/>
</dbReference>
<dbReference type="EMBL" id="LSMT01000033">
    <property type="protein sequence ID" value="PFX31657.1"/>
    <property type="molecule type" value="Genomic_DNA"/>
</dbReference>
<evidence type="ECO:0000313" key="11">
    <source>
        <dbReference type="EMBL" id="PFX31657.1"/>
    </source>
</evidence>
<evidence type="ECO:0000256" key="7">
    <source>
        <dbReference type="ARBA" id="ARBA00023034"/>
    </source>
</evidence>
<evidence type="ECO:0000256" key="4">
    <source>
        <dbReference type="ARBA" id="ARBA00022692"/>
    </source>
</evidence>
<keyword evidence="3 9" id="KW-0808">Transferase</keyword>
<dbReference type="OrthoDB" id="5971499at2759"/>
<protein>
    <recommendedName>
        <fullName evidence="9">Beta-1,4-N-acetylgalactosaminyltransferase</fullName>
        <ecNumber evidence="9">2.4.1.244</ecNumber>
    </recommendedName>
</protein>
<keyword evidence="8 9" id="KW-0472">Membrane</keyword>
<evidence type="ECO:0000256" key="8">
    <source>
        <dbReference type="ARBA" id="ARBA00023136"/>
    </source>
</evidence>
<dbReference type="Pfam" id="PF05679">
    <property type="entry name" value="CHGN"/>
    <property type="match status" value="1"/>
</dbReference>
<dbReference type="PROSITE" id="PS51820">
    <property type="entry name" value="PA14"/>
    <property type="match status" value="1"/>
</dbReference>
<dbReference type="AlphaFoldDB" id="A0A2B4ST47"/>
<sequence>MSLWRIGISFFGRWIVRRRLTFGVVVISISLIGCLLLFSSPKSEKFQPSVSTIPCNCPVCASSQQSEPKATVEGPLAEEPTLITRELKRGSLNLHVWSEVCGTSVDNLRNWPHFPYDPHRRSSVTTFHFNENPASKSTGYRFFGFVHPRESGEYKFAISSDDTSELWLSSNEDPASSTLIARVYSRTESAWTTDGDYKKYAEQISKEVTLHAGKKYYIESLLKQEAGAVHLAVYWSRNSTFEIITSDYLTSYDDIPLHVAKQRSFILQKKRKLFYFHRLPLIDRSQYDGTLPNCSYIPSFLVRKKLVKYESVWIQRESHVYPRDDTIVTKTARTNEWTHTNKVADKDRVTAVVNNFMNSLPSGKYFLKKIHKVTQKPDTKNGDRFLLNLELGAQDTNQTFRLSEHVYQAKGKNDLCLPDGMNWNNSATIYIVLPVKDQGNWVHYFIEQLTYASQATDDSNFHVIVTDFQSKDIDMAKAFNTPLLQSRHSIVTLTGYFYKTLALNVASELVSNPEDIIFLFDLHIDFPVDILDQVRMNTISGRMAYFPIVGRLNCDSTSEEHLGFWQWNGFGIASMFKSDWERFGGMNVLEYKYKWGGEEWDLLDRVMQLPLEVERLRHPGLYHHYHAKMKKWN</sequence>
<comment type="similarity">
    <text evidence="2 9">Belongs to the chondroitin N-acetylgalactosaminyltransferase family.</text>
</comment>
<evidence type="ECO:0000256" key="3">
    <source>
        <dbReference type="ARBA" id="ARBA00022679"/>
    </source>
</evidence>
<keyword evidence="6 9" id="KW-1133">Transmembrane helix</keyword>
<dbReference type="EC" id="2.4.1.244" evidence="9"/>
<evidence type="ECO:0000313" key="12">
    <source>
        <dbReference type="Proteomes" id="UP000225706"/>
    </source>
</evidence>
<dbReference type="Gene3D" id="3.90.182.10">
    <property type="entry name" value="Toxin - Anthrax Protective Antigen,domain 1"/>
    <property type="match status" value="1"/>
</dbReference>
<evidence type="ECO:0000256" key="6">
    <source>
        <dbReference type="ARBA" id="ARBA00022989"/>
    </source>
</evidence>
<evidence type="ECO:0000256" key="1">
    <source>
        <dbReference type="ARBA" id="ARBA00004447"/>
    </source>
</evidence>